<reference evidence="3" key="1">
    <citation type="journal article" date="2019" name="Int. J. Syst. Evol. Microbiol.">
        <title>The Global Catalogue of Microorganisms (GCM) 10K type strain sequencing project: providing services to taxonomists for standard genome sequencing and annotation.</title>
        <authorList>
            <consortium name="The Broad Institute Genomics Platform"/>
            <consortium name="The Broad Institute Genome Sequencing Center for Infectious Disease"/>
            <person name="Wu L."/>
            <person name="Ma J."/>
        </authorList>
    </citation>
    <scope>NUCLEOTIDE SEQUENCE [LARGE SCALE GENOMIC DNA]</scope>
    <source>
        <strain evidence="3">JCM 17925</strain>
    </source>
</reference>
<feature type="domain" description="PA14" evidence="1">
    <location>
        <begin position="1"/>
        <end position="100"/>
    </location>
</feature>
<evidence type="ECO:0000313" key="2">
    <source>
        <dbReference type="EMBL" id="GAA4399316.1"/>
    </source>
</evidence>
<protein>
    <recommendedName>
        <fullName evidence="1">PA14 domain-containing protein</fullName>
    </recommendedName>
</protein>
<keyword evidence="3" id="KW-1185">Reference proteome</keyword>
<gene>
    <name evidence="2" type="ORF">GCM10023187_10970</name>
</gene>
<accession>A0ABP8K1J1</accession>
<dbReference type="Gene3D" id="3.90.182.10">
    <property type="entry name" value="Toxin - Anthrax Protective Antigen,domain 1"/>
    <property type="match status" value="1"/>
</dbReference>
<dbReference type="SMART" id="SM00758">
    <property type="entry name" value="PA14"/>
    <property type="match status" value="1"/>
</dbReference>
<proteinExistence type="predicted"/>
<sequence length="208" mass="23214">MVNIDHFSVRWSGQIEAPVTGTYIFRTNNDDGTRLWINNQLLIDNWALQSPTLKEGSIQLVAGQKYSLTMEYFEYDAGAQALLMWLVPGTSTVVTVPKERLYPAELNVSLPSFTSMELVNVLDWNLYPNPAQDYVTIDIPNVYDPNTLHFSGMSSSGRITDLPSYGVQFSGTKASMNVDIKALQGGVNFILVKQDKDTPIGVLKFIKQ</sequence>
<evidence type="ECO:0000259" key="1">
    <source>
        <dbReference type="PROSITE" id="PS51820"/>
    </source>
</evidence>
<dbReference type="InterPro" id="IPR011658">
    <property type="entry name" value="PA14_dom"/>
</dbReference>
<comment type="caution">
    <text evidence="2">The sequence shown here is derived from an EMBL/GenBank/DDBJ whole genome shotgun (WGS) entry which is preliminary data.</text>
</comment>
<dbReference type="Pfam" id="PF07691">
    <property type="entry name" value="PA14"/>
    <property type="match status" value="1"/>
</dbReference>
<organism evidence="2 3">
    <name type="scientific">Nibrella viscosa</name>
    <dbReference type="NCBI Taxonomy" id="1084524"/>
    <lineage>
        <taxon>Bacteria</taxon>
        <taxon>Pseudomonadati</taxon>
        <taxon>Bacteroidota</taxon>
        <taxon>Cytophagia</taxon>
        <taxon>Cytophagales</taxon>
        <taxon>Spirosomataceae</taxon>
        <taxon>Nibrella</taxon>
    </lineage>
</organism>
<evidence type="ECO:0000313" key="3">
    <source>
        <dbReference type="Proteomes" id="UP001500936"/>
    </source>
</evidence>
<name>A0ABP8K1J1_9BACT</name>
<dbReference type="PROSITE" id="PS51820">
    <property type="entry name" value="PA14"/>
    <property type="match status" value="1"/>
</dbReference>
<dbReference type="InterPro" id="IPR037524">
    <property type="entry name" value="PA14/GLEYA"/>
</dbReference>
<dbReference type="EMBL" id="BAABHB010000002">
    <property type="protein sequence ID" value="GAA4399316.1"/>
    <property type="molecule type" value="Genomic_DNA"/>
</dbReference>
<dbReference type="SUPFAM" id="SSF56988">
    <property type="entry name" value="Anthrax protective antigen"/>
    <property type="match status" value="1"/>
</dbReference>
<dbReference type="Proteomes" id="UP001500936">
    <property type="component" value="Unassembled WGS sequence"/>
</dbReference>